<accession>A0AC35U3X9</accession>
<proteinExistence type="predicted"/>
<dbReference type="Proteomes" id="UP000095286">
    <property type="component" value="Unplaced"/>
</dbReference>
<sequence length="79" mass="9049">MFHVLDNVRKIEEAEGIARTLSTLQSFSSAFYYGKSDSAMNRGSNQHRRIRHQYTSLGKNLPLMTLKTSTLWESSLKVN</sequence>
<reference evidence="2" key="1">
    <citation type="submission" date="2016-11" db="UniProtKB">
        <authorList>
            <consortium name="WormBaseParasite"/>
        </authorList>
    </citation>
    <scope>IDENTIFICATION</scope>
    <source>
        <strain evidence="2">KR3021</strain>
    </source>
</reference>
<dbReference type="WBParaSite" id="RSKR_0000718350.1">
    <property type="protein sequence ID" value="RSKR_0000718350.1"/>
    <property type="gene ID" value="RSKR_0000718350"/>
</dbReference>
<name>A0AC35U3X9_9BILA</name>
<evidence type="ECO:0000313" key="2">
    <source>
        <dbReference type="WBParaSite" id="RSKR_0000718350.1"/>
    </source>
</evidence>
<organism evidence="1 2">
    <name type="scientific">Rhabditophanes sp. KR3021</name>
    <dbReference type="NCBI Taxonomy" id="114890"/>
    <lineage>
        <taxon>Eukaryota</taxon>
        <taxon>Metazoa</taxon>
        <taxon>Ecdysozoa</taxon>
        <taxon>Nematoda</taxon>
        <taxon>Chromadorea</taxon>
        <taxon>Rhabditida</taxon>
        <taxon>Tylenchina</taxon>
        <taxon>Panagrolaimomorpha</taxon>
        <taxon>Strongyloidoidea</taxon>
        <taxon>Alloionematidae</taxon>
        <taxon>Rhabditophanes</taxon>
    </lineage>
</organism>
<evidence type="ECO:0000313" key="1">
    <source>
        <dbReference type="Proteomes" id="UP000095286"/>
    </source>
</evidence>
<protein>
    <submittedName>
        <fullName evidence="2">Uncharacterized protein</fullName>
    </submittedName>
</protein>